<organism evidence="1 2">
    <name type="scientific">Algisphaera agarilytica</name>
    <dbReference type="NCBI Taxonomy" id="1385975"/>
    <lineage>
        <taxon>Bacteria</taxon>
        <taxon>Pseudomonadati</taxon>
        <taxon>Planctomycetota</taxon>
        <taxon>Phycisphaerae</taxon>
        <taxon>Phycisphaerales</taxon>
        <taxon>Phycisphaeraceae</taxon>
        <taxon>Algisphaera</taxon>
    </lineage>
</organism>
<accession>A0A7X0LN79</accession>
<protein>
    <submittedName>
        <fullName evidence="1">Primosomal replication protein N</fullName>
    </submittedName>
</protein>
<gene>
    <name evidence="1" type="ORF">HNQ40_003633</name>
</gene>
<feature type="non-terminal residue" evidence="1">
    <location>
        <position position="654"/>
    </location>
</feature>
<evidence type="ECO:0000313" key="2">
    <source>
        <dbReference type="Proteomes" id="UP000541810"/>
    </source>
</evidence>
<feature type="non-terminal residue" evidence="1">
    <location>
        <position position="1"/>
    </location>
</feature>
<dbReference type="Proteomes" id="UP000541810">
    <property type="component" value="Unassembled WGS sequence"/>
</dbReference>
<keyword evidence="2" id="KW-1185">Reference proteome</keyword>
<comment type="caution">
    <text evidence="1">The sequence shown here is derived from an EMBL/GenBank/DDBJ whole genome shotgun (WGS) entry which is preliminary data.</text>
</comment>
<dbReference type="EMBL" id="JACHGY010000004">
    <property type="protein sequence ID" value="MBB6431748.1"/>
    <property type="molecule type" value="Genomic_DNA"/>
</dbReference>
<name>A0A7X0LN79_9BACT</name>
<proteinExistence type="predicted"/>
<reference evidence="1 2" key="1">
    <citation type="submission" date="2020-08" db="EMBL/GenBank/DDBJ databases">
        <title>Genomic Encyclopedia of Type Strains, Phase IV (KMG-IV): sequencing the most valuable type-strain genomes for metagenomic binning, comparative biology and taxonomic classification.</title>
        <authorList>
            <person name="Goeker M."/>
        </authorList>
    </citation>
    <scope>NUCLEOTIDE SEQUENCE [LARGE SCALE GENOMIC DNA]</scope>
    <source>
        <strain evidence="1 2">DSM 103725</strain>
    </source>
</reference>
<evidence type="ECO:0000313" key="1">
    <source>
        <dbReference type="EMBL" id="MBB6431748.1"/>
    </source>
</evidence>
<dbReference type="AlphaFoldDB" id="A0A7X0LN79"/>
<sequence length="654" mass="67662">TGNFVIGQEYHFDVSAAVVAGQEVTFVIDSDGAQSGGDAAFASSENGNTAIRPTLVVNLEDAAPQGLSVEVTGTAQDLGAGSSYSNQDLAGGVAYSPDGTSATLTGNAWKRYDLGYTLTADTVLAFDLSVADAGEFIAIGFDGDNNHANGISAFQLAGSHTWNGLNQSQRNGSGSYLIRVGDHFTGAVTHLVLAADDDSDSSADVTFTNLRVYEEALPQGLSVEVGGTAQGLGAGTSYSDQDLAGGVAYSPDGTSATVTGNAWKRYELGYTLTADTVLAFDLNVVDGGELLTIGFDNDNSHTNGVSMFQLSGSDTWNGLNQSQRNGSGSYQIRVGDFFTGAVTHLVIGADDDANSSSNATFTNLRVYEEAASQGLSVEVAGTAQDLGAGTSYADQDLAGGVAYASGGTSATLTGNAWKRYDLGYTLTADTVLEFDLNVVDGGEIIAIGFDTDNEFRNGISAFQLSGSDTWSSANQSQRNGSGSYQIRVGDFFTGAMTHLVLAADDDADSSVNVTFTNLKVYESSPGLSVEVGGTAQDLGAGTSYADQDVAGGATYTSGGTSATLTGNAWKRYDLGYTLTADTVLEFDLNVVDGGEIIAIGFDTDNEFRNGISAFQLSGSDTWSSANQSQRNGSGSYQIRVGDYFTGAVTHLVLA</sequence>